<dbReference type="SUPFAM" id="SSF52091">
    <property type="entry name" value="SpoIIaa-like"/>
    <property type="match status" value="1"/>
</dbReference>
<feature type="domain" description="STAS" evidence="1">
    <location>
        <begin position="24"/>
        <end position="120"/>
    </location>
</feature>
<dbReference type="CDD" id="cd07043">
    <property type="entry name" value="STAS_anti-anti-sigma_factors"/>
    <property type="match status" value="1"/>
</dbReference>
<dbReference type="InterPro" id="IPR036513">
    <property type="entry name" value="STAS_dom_sf"/>
</dbReference>
<dbReference type="InterPro" id="IPR002645">
    <property type="entry name" value="STAS_dom"/>
</dbReference>
<dbReference type="RefSeq" id="WP_215788363.1">
    <property type="nucleotide sequence ID" value="NZ_JAHKKG010000005.1"/>
</dbReference>
<evidence type="ECO:0000313" key="3">
    <source>
        <dbReference type="Proteomes" id="UP001519654"/>
    </source>
</evidence>
<evidence type="ECO:0000259" key="1">
    <source>
        <dbReference type="PROSITE" id="PS50801"/>
    </source>
</evidence>
<dbReference type="EMBL" id="JAHKKG010000005">
    <property type="protein sequence ID" value="MBU2665127.1"/>
    <property type="molecule type" value="Genomic_DNA"/>
</dbReference>
<reference evidence="2 3" key="1">
    <citation type="submission" date="2021-06" db="EMBL/GenBank/DDBJ databases">
        <title>Actinoplanes lichenicola sp. nov., and Actinoplanes ovalisporus sp. nov., isolated from lichen in Thailand.</title>
        <authorList>
            <person name="Saeng-In P."/>
            <person name="Kanchanasin P."/>
            <person name="Yuki M."/>
            <person name="Kudo T."/>
            <person name="Ohkuma M."/>
            <person name="Phongsopitanun W."/>
            <person name="Tanasupawat S."/>
        </authorList>
    </citation>
    <scope>NUCLEOTIDE SEQUENCE [LARGE SCALE GENOMIC DNA]</scope>
    <source>
        <strain evidence="2 3">NBRC 110975</strain>
    </source>
</reference>
<evidence type="ECO:0000313" key="2">
    <source>
        <dbReference type="EMBL" id="MBU2665127.1"/>
    </source>
</evidence>
<dbReference type="Gene3D" id="3.30.750.24">
    <property type="entry name" value="STAS domain"/>
    <property type="match status" value="1"/>
</dbReference>
<keyword evidence="3" id="KW-1185">Reference proteome</keyword>
<dbReference type="Pfam" id="PF01740">
    <property type="entry name" value="STAS"/>
    <property type="match status" value="1"/>
</dbReference>
<gene>
    <name evidence="2" type="ORF">KOI35_16615</name>
</gene>
<proteinExistence type="predicted"/>
<dbReference type="Proteomes" id="UP001519654">
    <property type="component" value="Unassembled WGS sequence"/>
</dbReference>
<sequence>MTVDQTPSLLQVRTTSTGDAAVSVHVTGELDVGNSGWLRGWIIDTVDRYRPAELRLDLGALHFVDVAGVRALYELQSVAEVRGCALVVDDAHPAVWVTLSRLGLDPEFVRCERPGAVTGR</sequence>
<protein>
    <submittedName>
        <fullName evidence="2">STAS domain-containing protein</fullName>
    </submittedName>
</protein>
<organism evidence="2 3">
    <name type="scientific">Paractinoplanes bogorensis</name>
    <dbReference type="NCBI Taxonomy" id="1610840"/>
    <lineage>
        <taxon>Bacteria</taxon>
        <taxon>Bacillati</taxon>
        <taxon>Actinomycetota</taxon>
        <taxon>Actinomycetes</taxon>
        <taxon>Micromonosporales</taxon>
        <taxon>Micromonosporaceae</taxon>
        <taxon>Paractinoplanes</taxon>
    </lineage>
</organism>
<name>A0ABS5YNT8_9ACTN</name>
<comment type="caution">
    <text evidence="2">The sequence shown here is derived from an EMBL/GenBank/DDBJ whole genome shotgun (WGS) entry which is preliminary data.</text>
</comment>
<dbReference type="PROSITE" id="PS50801">
    <property type="entry name" value="STAS"/>
    <property type="match status" value="1"/>
</dbReference>
<accession>A0ABS5YNT8</accession>